<dbReference type="Proteomes" id="UP000198847">
    <property type="component" value="Unassembled WGS sequence"/>
</dbReference>
<proteinExistence type="predicted"/>
<dbReference type="PANTHER" id="PTHR24421">
    <property type="entry name" value="NITRATE/NITRITE SENSOR PROTEIN NARX-RELATED"/>
    <property type="match status" value="1"/>
</dbReference>
<keyword evidence="6" id="KW-0812">Transmembrane</keyword>
<feature type="transmembrane region" description="Helical" evidence="6">
    <location>
        <begin position="69"/>
        <end position="87"/>
    </location>
</feature>
<evidence type="ECO:0000256" key="6">
    <source>
        <dbReference type="SAM" id="Phobius"/>
    </source>
</evidence>
<protein>
    <recommendedName>
        <fullName evidence="2">histidine kinase</fullName>
        <ecNumber evidence="2">2.7.13.3</ecNumber>
    </recommendedName>
</protein>
<evidence type="ECO:0000256" key="5">
    <source>
        <dbReference type="ARBA" id="ARBA00023012"/>
    </source>
</evidence>
<sequence>MSSVITFMPVDNLILYLGITAVFEALAVYLLQFRKTPGAMMLVYCQLCKGIWIAAKVFCGISSDLPTKLFWARLTEWMPLLLIYFWFEFIWESSRPQGKTAAIMRYTVRGIVAGLVLIIGFDRWLGWYYGPITLNGQLLTVAFGPAAWVTLVFCYALNLICLGLSVRWIYATQGLRRQQAVVLAVTPLFNFIGSILSYTVNLQMVSPQIVGQLLSACYVTWVFYRWRVYSILPLAQDTVTHDMIDGLVVVDEKGYIVDLNPAAQAILAGLPAAIGEPFQNVTTAWPALACIGDGDEPETREASRQGDAQHCFYQLRALPLKTPQGNPLGKTILLKDITRQKQDEKRMLEAEKALSILTERERLGRELHDGQGQLWSYFHVQLEAARSLLEKNDSAQAGVLLNKLAGNIQNMHVDIRESITGLQLAASGEQGIWQSLAEYLQWFRQNYEIAATLTVDQSFIPGLLSPTTEVQLLRIIQEALTNIRKHAKARQVNVTIMASGDWVDIEVADDGNGFDLPAAAAKKGSFGLKIMQERAAEIGAQLCIKSTPNAGTKLTLQIPVTDGKEALS</sequence>
<organism evidence="8 9">
    <name type="scientific">Propionispora vibrioides</name>
    <dbReference type="NCBI Taxonomy" id="112903"/>
    <lineage>
        <taxon>Bacteria</taxon>
        <taxon>Bacillati</taxon>
        <taxon>Bacillota</taxon>
        <taxon>Negativicutes</taxon>
        <taxon>Selenomonadales</taxon>
        <taxon>Sporomusaceae</taxon>
        <taxon>Propionispora</taxon>
    </lineage>
</organism>
<keyword evidence="9" id="KW-1185">Reference proteome</keyword>
<dbReference type="InterPro" id="IPR050482">
    <property type="entry name" value="Sensor_HK_TwoCompSys"/>
</dbReference>
<dbReference type="GO" id="GO:0000155">
    <property type="term" value="F:phosphorelay sensor kinase activity"/>
    <property type="evidence" value="ECO:0007669"/>
    <property type="project" value="InterPro"/>
</dbReference>
<accession>A0A1H8UER0</accession>
<dbReference type="Gene3D" id="1.20.5.1930">
    <property type="match status" value="1"/>
</dbReference>
<dbReference type="CDD" id="cd16917">
    <property type="entry name" value="HATPase_UhpB-NarQ-NarX-like"/>
    <property type="match status" value="1"/>
</dbReference>
<comment type="catalytic activity">
    <reaction evidence="1">
        <text>ATP + protein L-histidine = ADP + protein N-phospho-L-histidine.</text>
        <dbReference type="EC" id="2.7.13.3"/>
    </reaction>
</comment>
<name>A0A1H8UER0_9FIRM</name>
<evidence type="ECO:0000256" key="3">
    <source>
        <dbReference type="ARBA" id="ARBA00022679"/>
    </source>
</evidence>
<dbReference type="EC" id="2.7.13.3" evidence="2"/>
<feature type="transmembrane region" description="Helical" evidence="6">
    <location>
        <begin position="146"/>
        <end position="169"/>
    </location>
</feature>
<dbReference type="Pfam" id="PF02518">
    <property type="entry name" value="HATPase_c"/>
    <property type="match status" value="1"/>
</dbReference>
<feature type="transmembrane region" description="Helical" evidence="6">
    <location>
        <begin position="181"/>
        <end position="199"/>
    </location>
</feature>
<evidence type="ECO:0000259" key="7">
    <source>
        <dbReference type="PROSITE" id="PS50109"/>
    </source>
</evidence>
<dbReference type="Pfam" id="PF08448">
    <property type="entry name" value="PAS_4"/>
    <property type="match status" value="1"/>
</dbReference>
<gene>
    <name evidence="8" type="ORF">SAMN04490178_108160</name>
</gene>
<dbReference type="AlphaFoldDB" id="A0A1H8UER0"/>
<dbReference type="EMBL" id="FODY01000008">
    <property type="protein sequence ID" value="SEP01354.1"/>
    <property type="molecule type" value="Genomic_DNA"/>
</dbReference>
<dbReference type="OrthoDB" id="1672626at2"/>
<dbReference type="RefSeq" id="WP_091745962.1">
    <property type="nucleotide sequence ID" value="NZ_FODY01000008.1"/>
</dbReference>
<dbReference type="SUPFAM" id="SSF55874">
    <property type="entry name" value="ATPase domain of HSP90 chaperone/DNA topoisomerase II/histidine kinase"/>
    <property type="match status" value="1"/>
</dbReference>
<keyword evidence="5" id="KW-0902">Two-component regulatory system</keyword>
<dbReference type="Gene3D" id="3.30.450.20">
    <property type="entry name" value="PAS domain"/>
    <property type="match status" value="1"/>
</dbReference>
<dbReference type="Pfam" id="PF16927">
    <property type="entry name" value="HisKA_7TM"/>
    <property type="match status" value="1"/>
</dbReference>
<reference evidence="8 9" key="1">
    <citation type="submission" date="2016-10" db="EMBL/GenBank/DDBJ databases">
        <authorList>
            <person name="de Groot N.N."/>
        </authorList>
    </citation>
    <scope>NUCLEOTIDE SEQUENCE [LARGE SCALE GENOMIC DNA]</scope>
    <source>
        <strain evidence="8 9">DSM 13305</strain>
    </source>
</reference>
<dbReference type="Pfam" id="PF07730">
    <property type="entry name" value="HisKA_3"/>
    <property type="match status" value="1"/>
</dbReference>
<keyword evidence="6" id="KW-1133">Transmembrane helix</keyword>
<evidence type="ECO:0000256" key="2">
    <source>
        <dbReference type="ARBA" id="ARBA00012438"/>
    </source>
</evidence>
<dbReference type="STRING" id="112903.SAMN04490178_108160"/>
<dbReference type="InterPro" id="IPR011712">
    <property type="entry name" value="Sig_transdc_His_kin_sub3_dim/P"/>
</dbReference>
<dbReference type="InterPro" id="IPR005467">
    <property type="entry name" value="His_kinase_dom"/>
</dbReference>
<feature type="domain" description="Histidine kinase" evidence="7">
    <location>
        <begin position="469"/>
        <end position="562"/>
    </location>
</feature>
<evidence type="ECO:0000313" key="8">
    <source>
        <dbReference type="EMBL" id="SEP01354.1"/>
    </source>
</evidence>
<dbReference type="Gene3D" id="3.30.565.10">
    <property type="entry name" value="Histidine kinase-like ATPase, C-terminal domain"/>
    <property type="match status" value="1"/>
</dbReference>
<feature type="transmembrane region" description="Helical" evidence="6">
    <location>
        <begin position="108"/>
        <end position="126"/>
    </location>
</feature>
<dbReference type="PROSITE" id="PS50109">
    <property type="entry name" value="HIS_KIN"/>
    <property type="match status" value="1"/>
</dbReference>
<evidence type="ECO:0000256" key="1">
    <source>
        <dbReference type="ARBA" id="ARBA00000085"/>
    </source>
</evidence>
<dbReference type="InterPro" id="IPR013656">
    <property type="entry name" value="PAS_4"/>
</dbReference>
<dbReference type="SMART" id="SM00387">
    <property type="entry name" value="HATPase_c"/>
    <property type="match status" value="1"/>
</dbReference>
<keyword evidence="3" id="KW-0808">Transferase</keyword>
<dbReference type="InterPro" id="IPR035965">
    <property type="entry name" value="PAS-like_dom_sf"/>
</dbReference>
<evidence type="ECO:0000313" key="9">
    <source>
        <dbReference type="Proteomes" id="UP000198847"/>
    </source>
</evidence>
<keyword evidence="4" id="KW-0418">Kinase</keyword>
<evidence type="ECO:0000256" key="4">
    <source>
        <dbReference type="ARBA" id="ARBA00022777"/>
    </source>
</evidence>
<dbReference type="SUPFAM" id="SSF55785">
    <property type="entry name" value="PYP-like sensor domain (PAS domain)"/>
    <property type="match status" value="1"/>
</dbReference>
<keyword evidence="6" id="KW-0472">Membrane</keyword>
<dbReference type="InterPro" id="IPR003594">
    <property type="entry name" value="HATPase_dom"/>
</dbReference>
<dbReference type="InterPro" id="IPR036890">
    <property type="entry name" value="HATPase_C_sf"/>
</dbReference>
<dbReference type="GO" id="GO:0016020">
    <property type="term" value="C:membrane"/>
    <property type="evidence" value="ECO:0007669"/>
    <property type="project" value="InterPro"/>
</dbReference>
<dbReference type="InterPro" id="IPR031621">
    <property type="entry name" value="HisKA_7TM"/>
</dbReference>
<dbReference type="GO" id="GO:0046983">
    <property type="term" value="F:protein dimerization activity"/>
    <property type="evidence" value="ECO:0007669"/>
    <property type="project" value="InterPro"/>
</dbReference>
<feature type="transmembrane region" description="Helical" evidence="6">
    <location>
        <begin position="13"/>
        <end position="31"/>
    </location>
</feature>